<dbReference type="PANTHER" id="PTHR31350:SF21">
    <property type="entry name" value="F-BOX ONLY PROTEIN 21"/>
    <property type="match status" value="1"/>
</dbReference>
<dbReference type="Pfam" id="PF13369">
    <property type="entry name" value="Transglut_core2"/>
    <property type="match status" value="1"/>
</dbReference>
<dbReference type="InterPro" id="IPR032698">
    <property type="entry name" value="SirB1_N"/>
</dbReference>
<organism evidence="3 4">
    <name type="scientific">Luteitalea pratensis</name>
    <dbReference type="NCBI Taxonomy" id="1855912"/>
    <lineage>
        <taxon>Bacteria</taxon>
        <taxon>Pseudomonadati</taxon>
        <taxon>Acidobacteriota</taxon>
        <taxon>Vicinamibacteria</taxon>
        <taxon>Vicinamibacterales</taxon>
        <taxon>Vicinamibacteraceae</taxon>
        <taxon>Luteitalea</taxon>
    </lineage>
</organism>
<dbReference type="KEGG" id="abac:LuPra_05986"/>
<name>A0A143PXY5_LUTPR</name>
<dbReference type="AlphaFoldDB" id="A0A143PXY5"/>
<dbReference type="Pfam" id="PF13371">
    <property type="entry name" value="TPR_9"/>
    <property type="match status" value="1"/>
</dbReference>
<reference evidence="3 4" key="1">
    <citation type="journal article" date="2016" name="Genome Announc.">
        <title>First Complete Genome Sequence of a Subdivision 6 Acidobacterium Strain.</title>
        <authorList>
            <person name="Huang S."/>
            <person name="Vieira S."/>
            <person name="Bunk B."/>
            <person name="Riedel T."/>
            <person name="Sproer C."/>
            <person name="Overmann J."/>
        </authorList>
    </citation>
    <scope>NUCLEOTIDE SEQUENCE [LARGE SCALE GENOMIC DNA]</scope>
    <source>
        <strain evidence="4">DSM 100886 HEG_-6_39</strain>
    </source>
</reference>
<dbReference type="SUPFAM" id="SSF48452">
    <property type="entry name" value="TPR-like"/>
    <property type="match status" value="1"/>
</dbReference>
<dbReference type="PANTHER" id="PTHR31350">
    <property type="entry name" value="SI:DKEY-261L7.2"/>
    <property type="match status" value="1"/>
</dbReference>
<evidence type="ECO:0000313" key="4">
    <source>
        <dbReference type="Proteomes" id="UP000076079"/>
    </source>
</evidence>
<dbReference type="RefSeq" id="WP_110174141.1">
    <property type="nucleotide sequence ID" value="NZ_CP015136.1"/>
</dbReference>
<dbReference type="EMBL" id="CP015136">
    <property type="protein sequence ID" value="AMY12704.1"/>
    <property type="molecule type" value="Genomic_DNA"/>
</dbReference>
<evidence type="ECO:0000259" key="2">
    <source>
        <dbReference type="Pfam" id="PF13369"/>
    </source>
</evidence>
<sequence>MTPGDVEAFVALAQRPGEDDLAEAALQLARIEYPGLRADDTLVLLQALVDRTAAFVQASAAPGDAVGHLQHLGQFLFDLEGFTGNLSDYDDPRNSFLNDVLVRRTGIPITLSIIYIHVGRRIGLWLEGVNFPGHFLVRCKGMLGDVAPTEDLILDPFHGGIVLTERDCARILSRHAGEGARFDRTLLAPAFKVHILVRMLVNLKRAYAKLRSFSRARDVSDLVLALDPTSLTELRDRGLLSYQMGHYGVALADLERYLALTARRTRRNEDDDSELKEEFEAVWEHVKNLRRRVASLN</sequence>
<protein>
    <recommendedName>
        <fullName evidence="2">Protein SirB1 N-terminal domain-containing protein</fullName>
    </recommendedName>
</protein>
<dbReference type="OrthoDB" id="232498at2"/>
<proteinExistence type="inferred from homology"/>
<dbReference type="STRING" id="1855912.LuPra_05986"/>
<dbReference type="InterPro" id="IPR011990">
    <property type="entry name" value="TPR-like_helical_dom_sf"/>
</dbReference>
<evidence type="ECO:0000256" key="1">
    <source>
        <dbReference type="ARBA" id="ARBA00007100"/>
    </source>
</evidence>
<dbReference type="Proteomes" id="UP000076079">
    <property type="component" value="Chromosome"/>
</dbReference>
<dbReference type="PATRIC" id="fig|1813736.3.peg.6289"/>
<feature type="domain" description="Protein SirB1 N-terminal" evidence="2">
    <location>
        <begin position="49"/>
        <end position="200"/>
    </location>
</feature>
<reference evidence="4" key="2">
    <citation type="submission" date="2016-04" db="EMBL/GenBank/DDBJ databases">
        <title>First Complete Genome Sequence of a Subdivision 6 Acidobacterium.</title>
        <authorList>
            <person name="Huang S."/>
            <person name="Vieira S."/>
            <person name="Bunk B."/>
            <person name="Riedel T."/>
            <person name="Sproeer C."/>
            <person name="Overmann J."/>
        </authorList>
    </citation>
    <scope>NUCLEOTIDE SEQUENCE [LARGE SCALE GENOMIC DNA]</scope>
    <source>
        <strain evidence="4">DSM 100886 HEG_-6_39</strain>
    </source>
</reference>
<dbReference type="Gene3D" id="1.25.40.10">
    <property type="entry name" value="Tetratricopeptide repeat domain"/>
    <property type="match status" value="1"/>
</dbReference>
<keyword evidence="4" id="KW-1185">Reference proteome</keyword>
<evidence type="ECO:0000313" key="3">
    <source>
        <dbReference type="EMBL" id="AMY12704.1"/>
    </source>
</evidence>
<accession>A0A143PXY5</accession>
<comment type="similarity">
    <text evidence="1">Belongs to the UPF0162 family.</text>
</comment>
<gene>
    <name evidence="3" type="ORF">LuPra_05986</name>
</gene>